<accession>A0ACA9PWE6</accession>
<keyword evidence="2" id="KW-1185">Reference proteome</keyword>
<reference evidence="1" key="1">
    <citation type="submission" date="2021-06" db="EMBL/GenBank/DDBJ databases">
        <authorList>
            <person name="Kallberg Y."/>
            <person name="Tangrot J."/>
            <person name="Rosling A."/>
        </authorList>
    </citation>
    <scope>NUCLEOTIDE SEQUENCE</scope>
    <source>
        <strain evidence="1">MA461A</strain>
    </source>
</reference>
<feature type="non-terminal residue" evidence="1">
    <location>
        <position position="93"/>
    </location>
</feature>
<evidence type="ECO:0000313" key="1">
    <source>
        <dbReference type="EMBL" id="CAG8728042.1"/>
    </source>
</evidence>
<dbReference type="EMBL" id="CAJVQC010024857">
    <property type="protein sequence ID" value="CAG8728042.1"/>
    <property type="molecule type" value="Genomic_DNA"/>
</dbReference>
<name>A0ACA9PWE6_9GLOM</name>
<evidence type="ECO:0000313" key="2">
    <source>
        <dbReference type="Proteomes" id="UP000789920"/>
    </source>
</evidence>
<gene>
    <name evidence="1" type="ORF">RPERSI_LOCUS11883</name>
</gene>
<sequence length="93" mass="10609">MVNRILNSNRIEVIQVSAIRKHYKSFEEAFEATNNSMTEMQLKNVHYTGECSNSHHRNNGSEENSDNEADDGKENCDNKVNEGLEESDDMDIS</sequence>
<protein>
    <submittedName>
        <fullName evidence="1">25727_t:CDS:1</fullName>
    </submittedName>
</protein>
<comment type="caution">
    <text evidence="1">The sequence shown here is derived from an EMBL/GenBank/DDBJ whole genome shotgun (WGS) entry which is preliminary data.</text>
</comment>
<organism evidence="1 2">
    <name type="scientific">Racocetra persica</name>
    <dbReference type="NCBI Taxonomy" id="160502"/>
    <lineage>
        <taxon>Eukaryota</taxon>
        <taxon>Fungi</taxon>
        <taxon>Fungi incertae sedis</taxon>
        <taxon>Mucoromycota</taxon>
        <taxon>Glomeromycotina</taxon>
        <taxon>Glomeromycetes</taxon>
        <taxon>Diversisporales</taxon>
        <taxon>Gigasporaceae</taxon>
        <taxon>Racocetra</taxon>
    </lineage>
</organism>
<proteinExistence type="predicted"/>
<dbReference type="Proteomes" id="UP000789920">
    <property type="component" value="Unassembled WGS sequence"/>
</dbReference>